<evidence type="ECO:0000259" key="6">
    <source>
        <dbReference type="PROSITE" id="PS50249"/>
    </source>
</evidence>
<keyword evidence="1" id="KW-0645">Protease</keyword>
<evidence type="ECO:0000256" key="4">
    <source>
        <dbReference type="ARBA" id="ARBA00022833"/>
    </source>
</evidence>
<organism evidence="7 8">
    <name type="scientific">Alkalihalobacterium chitinilyticum</name>
    <dbReference type="NCBI Taxonomy" id="2980103"/>
    <lineage>
        <taxon>Bacteria</taxon>
        <taxon>Bacillati</taxon>
        <taxon>Bacillota</taxon>
        <taxon>Bacilli</taxon>
        <taxon>Bacillales</taxon>
        <taxon>Bacillaceae</taxon>
        <taxon>Alkalihalobacterium</taxon>
    </lineage>
</organism>
<comment type="caution">
    <text evidence="7">The sequence shown here is derived from an EMBL/GenBank/DDBJ whole genome shotgun (WGS) entry which is preliminary data.</text>
</comment>
<dbReference type="SUPFAM" id="SSF102712">
    <property type="entry name" value="JAB1/MPN domain"/>
    <property type="match status" value="1"/>
</dbReference>
<dbReference type="InterPro" id="IPR037518">
    <property type="entry name" value="MPN"/>
</dbReference>
<protein>
    <submittedName>
        <fullName evidence="7">M67 family metallopeptidase</fullName>
    </submittedName>
</protein>
<evidence type="ECO:0000313" key="7">
    <source>
        <dbReference type="EMBL" id="MDE5412690.1"/>
    </source>
</evidence>
<dbReference type="CDD" id="cd08070">
    <property type="entry name" value="MPN_like"/>
    <property type="match status" value="1"/>
</dbReference>
<dbReference type="EMBL" id="JAOTPO010000002">
    <property type="protein sequence ID" value="MDE5412690.1"/>
    <property type="molecule type" value="Genomic_DNA"/>
</dbReference>
<keyword evidence="4" id="KW-0862">Zinc</keyword>
<evidence type="ECO:0000256" key="5">
    <source>
        <dbReference type="ARBA" id="ARBA00023049"/>
    </source>
</evidence>
<dbReference type="InterPro" id="IPR028090">
    <property type="entry name" value="JAB_dom_prok"/>
</dbReference>
<evidence type="ECO:0000256" key="3">
    <source>
        <dbReference type="ARBA" id="ARBA00022801"/>
    </source>
</evidence>
<dbReference type="InterPro" id="IPR000555">
    <property type="entry name" value="JAMM/MPN+_dom"/>
</dbReference>
<accession>A0ABT5VB64</accession>
<dbReference type="Pfam" id="PF14464">
    <property type="entry name" value="Prok-JAB"/>
    <property type="match status" value="1"/>
</dbReference>
<evidence type="ECO:0000313" key="8">
    <source>
        <dbReference type="Proteomes" id="UP001148125"/>
    </source>
</evidence>
<dbReference type="SMART" id="SM00232">
    <property type="entry name" value="JAB_MPN"/>
    <property type="match status" value="1"/>
</dbReference>
<evidence type="ECO:0000256" key="2">
    <source>
        <dbReference type="ARBA" id="ARBA00022723"/>
    </source>
</evidence>
<sequence length="140" mass="15973">MMSINSNKVFHLKTEVYKQMVEHCISEAPIEACGFISGKGQVGLTCWPVPNEKESPVRFAISEDVLKDTFNKIEKKGEQLTGIFHSHPTTRAYPSFNDIKNHTYPTVVYIIISLLKKEPVVNCFYINKNREVTTLILKLI</sequence>
<evidence type="ECO:0000256" key="1">
    <source>
        <dbReference type="ARBA" id="ARBA00022670"/>
    </source>
</evidence>
<gene>
    <name evidence="7" type="ORF">N7Z68_04775</name>
</gene>
<dbReference type="RefSeq" id="WP_275117320.1">
    <property type="nucleotide sequence ID" value="NZ_JAOTPO010000002.1"/>
</dbReference>
<dbReference type="Proteomes" id="UP001148125">
    <property type="component" value="Unassembled WGS sequence"/>
</dbReference>
<feature type="domain" description="MPN" evidence="6">
    <location>
        <begin position="10"/>
        <end position="140"/>
    </location>
</feature>
<proteinExistence type="predicted"/>
<dbReference type="PANTHER" id="PTHR34858">
    <property type="entry name" value="CYSO-CYSTEINE PEPTIDASE"/>
    <property type="match status" value="1"/>
</dbReference>
<reference evidence="7" key="1">
    <citation type="submission" date="2024-05" db="EMBL/GenBank/DDBJ databases">
        <title>Alkalihalobacillus sp. strain MEB203 novel alkaliphilic bacterium from Lonar Lake, India.</title>
        <authorList>
            <person name="Joshi A."/>
            <person name="Thite S."/>
            <person name="Mengade P."/>
        </authorList>
    </citation>
    <scope>NUCLEOTIDE SEQUENCE</scope>
    <source>
        <strain evidence="7">MEB 203</strain>
    </source>
</reference>
<dbReference type="Gene3D" id="3.40.140.10">
    <property type="entry name" value="Cytidine Deaminase, domain 2"/>
    <property type="match status" value="1"/>
</dbReference>
<keyword evidence="2" id="KW-0479">Metal-binding</keyword>
<dbReference type="PROSITE" id="PS50249">
    <property type="entry name" value="MPN"/>
    <property type="match status" value="1"/>
</dbReference>
<name>A0ABT5VB64_9BACI</name>
<keyword evidence="8" id="KW-1185">Reference proteome</keyword>
<keyword evidence="3" id="KW-0378">Hydrolase</keyword>
<dbReference type="PANTHER" id="PTHR34858:SF1">
    <property type="entry name" value="CYSO-CYSTEINE PEPTIDASE"/>
    <property type="match status" value="1"/>
</dbReference>
<dbReference type="InterPro" id="IPR051929">
    <property type="entry name" value="VirAsm_ModProt"/>
</dbReference>
<keyword evidence="5" id="KW-0482">Metalloprotease</keyword>